<dbReference type="InterPro" id="IPR012677">
    <property type="entry name" value="Nucleotide-bd_a/b_plait_sf"/>
</dbReference>
<dbReference type="GO" id="GO:0003723">
    <property type="term" value="F:RNA binding"/>
    <property type="evidence" value="ECO:0007669"/>
    <property type="project" value="UniProtKB-UniRule"/>
</dbReference>
<dbReference type="PROSITE" id="PS50102">
    <property type="entry name" value="RRM"/>
    <property type="match status" value="1"/>
</dbReference>
<feature type="compositionally biased region" description="Low complexity" evidence="2">
    <location>
        <begin position="40"/>
        <end position="53"/>
    </location>
</feature>
<evidence type="ECO:0000256" key="2">
    <source>
        <dbReference type="SAM" id="MobiDB-lite"/>
    </source>
</evidence>
<feature type="region of interest" description="Disordered" evidence="2">
    <location>
        <begin position="1"/>
        <end position="180"/>
    </location>
</feature>
<dbReference type="Gene3D" id="3.30.70.330">
    <property type="match status" value="1"/>
</dbReference>
<proteinExistence type="predicted"/>
<reference evidence="4" key="1">
    <citation type="journal article" date="2014" name="Genome Announc.">
        <title>De novo whole-genome sequence and genome annotation of Lichtheimia ramosa.</title>
        <authorList>
            <person name="Linde J."/>
            <person name="Schwartze V."/>
            <person name="Binder U."/>
            <person name="Lass-Florl C."/>
            <person name="Voigt K."/>
            <person name="Horn F."/>
        </authorList>
    </citation>
    <scope>NUCLEOTIDE SEQUENCE</scope>
    <source>
        <strain evidence="4">JMRC FSU:6197</strain>
    </source>
</reference>
<dbReference type="InterPro" id="IPR000504">
    <property type="entry name" value="RRM_dom"/>
</dbReference>
<feature type="domain" description="RRM" evidence="3">
    <location>
        <begin position="180"/>
        <end position="258"/>
    </location>
</feature>
<feature type="compositionally biased region" description="Basic and acidic residues" evidence="2">
    <location>
        <begin position="266"/>
        <end position="276"/>
    </location>
</feature>
<sequence>MDHPRGTSPPPPTTQAMASYPSEYNHRSTPPPPPPPPGFGYRSAGRSYSRPSSRSPPPPPPPAARRSTNDRYYERDYYYRTRSPVAQQPRYSSPPPPPPPPRYASPPRRRGDNDARSRSPSPDRRSRYRDEYPPSRYDRRYYDRYDDARRYDDRRYPRSSFSRRPRRMDRGSSKDREDSTTLFVGNLPYEYMEREVASMFERYGKVNKVTVPVDSATQRNKGFAFVEFDQRREAEDAFERLDKFSVEGRRLKLDWDIGLKKKDEYRGRRFQDRERLPPPPPHRSPERFVTPPPPPPPLSPPRSREYRRDSRDLYRR</sequence>
<dbReference type="EMBL" id="LK023346">
    <property type="protein sequence ID" value="CDS11708.1"/>
    <property type="molecule type" value="Genomic_DNA"/>
</dbReference>
<evidence type="ECO:0000313" key="4">
    <source>
        <dbReference type="EMBL" id="CDS11708.1"/>
    </source>
</evidence>
<dbReference type="OrthoDB" id="439808at2759"/>
<feature type="compositionally biased region" description="Pro residues" evidence="2">
    <location>
        <begin position="290"/>
        <end position="300"/>
    </location>
</feature>
<feature type="compositionally biased region" description="Basic and acidic residues" evidence="2">
    <location>
        <begin position="67"/>
        <end position="79"/>
    </location>
</feature>
<evidence type="ECO:0000259" key="3">
    <source>
        <dbReference type="PROSITE" id="PS50102"/>
    </source>
</evidence>
<feature type="compositionally biased region" description="Pro residues" evidence="2">
    <location>
        <begin position="54"/>
        <end position="63"/>
    </location>
</feature>
<dbReference type="SUPFAM" id="SSF54928">
    <property type="entry name" value="RNA-binding domain, RBD"/>
    <property type="match status" value="1"/>
</dbReference>
<dbReference type="GO" id="GO:0006397">
    <property type="term" value="P:mRNA processing"/>
    <property type="evidence" value="ECO:0007669"/>
    <property type="project" value="InterPro"/>
</dbReference>
<name>A0A077WXF8_9FUNG</name>
<feature type="region of interest" description="Disordered" evidence="2">
    <location>
        <begin position="266"/>
        <end position="316"/>
    </location>
</feature>
<dbReference type="InterPro" id="IPR035979">
    <property type="entry name" value="RBD_domain_sf"/>
</dbReference>
<feature type="compositionally biased region" description="Basic and acidic residues" evidence="2">
    <location>
        <begin position="109"/>
        <end position="156"/>
    </location>
</feature>
<feature type="compositionally biased region" description="Basic and acidic residues" evidence="2">
    <location>
        <begin position="302"/>
        <end position="316"/>
    </location>
</feature>
<dbReference type="GO" id="GO:0005634">
    <property type="term" value="C:nucleus"/>
    <property type="evidence" value="ECO:0007669"/>
    <property type="project" value="InterPro"/>
</dbReference>
<feature type="compositionally biased region" description="Pro residues" evidence="2">
    <location>
        <begin position="92"/>
        <end position="104"/>
    </location>
</feature>
<evidence type="ECO:0000256" key="1">
    <source>
        <dbReference type="PROSITE-ProRule" id="PRU00176"/>
    </source>
</evidence>
<dbReference type="PANTHER" id="PTHR48036">
    <property type="entry name" value="SPLICING FACTOR (PAD-1), PUTATIVE (AFU_ORTHOLOGUE AFUA_1G15810)-RELATED"/>
    <property type="match status" value="1"/>
</dbReference>
<organism evidence="4">
    <name type="scientific">Lichtheimia ramosa</name>
    <dbReference type="NCBI Taxonomy" id="688394"/>
    <lineage>
        <taxon>Eukaryota</taxon>
        <taxon>Fungi</taxon>
        <taxon>Fungi incertae sedis</taxon>
        <taxon>Mucoromycota</taxon>
        <taxon>Mucoromycotina</taxon>
        <taxon>Mucoromycetes</taxon>
        <taxon>Mucorales</taxon>
        <taxon>Lichtheimiaceae</taxon>
        <taxon>Lichtheimia</taxon>
    </lineage>
</organism>
<protein>
    <recommendedName>
        <fullName evidence="3">RRM domain-containing protein</fullName>
    </recommendedName>
</protein>
<accession>A0A077WXF8</accession>
<feature type="compositionally biased region" description="Basic and acidic residues" evidence="2">
    <location>
        <begin position="168"/>
        <end position="179"/>
    </location>
</feature>
<dbReference type="SMART" id="SM00360">
    <property type="entry name" value="RRM"/>
    <property type="match status" value="1"/>
</dbReference>
<keyword evidence="1" id="KW-0694">RNA-binding</keyword>
<dbReference type="AlphaFoldDB" id="A0A077WXF8"/>
<dbReference type="Pfam" id="PF00076">
    <property type="entry name" value="RRM_1"/>
    <property type="match status" value="1"/>
</dbReference>
<dbReference type="CDD" id="cd00590">
    <property type="entry name" value="RRM_SF"/>
    <property type="match status" value="1"/>
</dbReference>
<gene>
    <name evidence="4" type="ORF">LRAMOSA03971</name>
</gene>
<dbReference type="InterPro" id="IPR006509">
    <property type="entry name" value="RBM39_SF"/>
</dbReference>
<feature type="compositionally biased region" description="Pro residues" evidence="2">
    <location>
        <begin position="29"/>
        <end position="38"/>
    </location>
</feature>